<evidence type="ECO:0000256" key="1">
    <source>
        <dbReference type="SAM" id="MobiDB-lite"/>
    </source>
</evidence>
<sequence length="567" mass="65077">MCSSANVIEHSLYADNLLITNKINLKNYYISRFSSYLRCMGKDMIIKLLESRLKASNATNDQLRLTIDNMSASMNAMVVTISELRETIANLESLLKERDKSLDKANNQVRGMSKLLEKKSEKQASTPVTPKTEEEIAQKEVERKSRGNNGAKRNMHFEMETVKHDVYPDGMEGRKPLSTRETVRYEMIPPRFIKHLYYIHTVKDGDKLVSAKAPLAPLQNSSFDGSFISGIAQLRYLYSMPVERIVAYFNENGFNIDKQTAHGLLKKTALLFENLYKAMQKAVKEDNYLCCDETYHRVLVKKELNDGKGSRKGYVWVIVAAHLGLAYFFYDDGSRSEEVILKELKGYSGAIQSDGLGAYKKVAAQSGGKILRLACLQHCKREFLDMKGNADADKILTLANQLYQNEHKHKIGEDGWTVKDNLRWRQEYASHILRQMKEMLLKIKSQPRKYPPKSQMFKAAKYMLNEWDGIEAITTGGDYSWDNNLIERINRYISLSRKNSLFFGSHAGAERGCIFYSLACSCRLHKINFFEYLTDILNRADVLQRSATLEAYRDILPDRWKKNKQGQ</sequence>
<comment type="caution">
    <text evidence="3">The sequence shown here is derived from an EMBL/GenBank/DDBJ whole genome shotgun (WGS) entry which is preliminary data.</text>
</comment>
<dbReference type="Pfam" id="PF03050">
    <property type="entry name" value="DDE_Tnp_IS66"/>
    <property type="match status" value="1"/>
</dbReference>
<protein>
    <submittedName>
        <fullName evidence="3">Transposase IS66 family protein</fullName>
    </submittedName>
</protein>
<dbReference type="PANTHER" id="PTHR33678">
    <property type="entry name" value="BLL1576 PROTEIN"/>
    <property type="match status" value="1"/>
</dbReference>
<dbReference type="InterPro" id="IPR004291">
    <property type="entry name" value="Transposase_IS66_central"/>
</dbReference>
<dbReference type="NCBIfam" id="NF033517">
    <property type="entry name" value="transpos_IS66"/>
    <property type="match status" value="1"/>
</dbReference>
<organism evidence="3 4">
    <name type="scientific">Bacteroides fragilis str. 2-F-2 #4</name>
    <dbReference type="NCBI Taxonomy" id="1339280"/>
    <lineage>
        <taxon>Bacteria</taxon>
        <taxon>Pseudomonadati</taxon>
        <taxon>Bacteroidota</taxon>
        <taxon>Bacteroidia</taxon>
        <taxon>Bacteroidales</taxon>
        <taxon>Bacteroidaceae</taxon>
        <taxon>Bacteroides</taxon>
    </lineage>
</organism>
<reference evidence="3 4" key="1">
    <citation type="submission" date="2014-02" db="EMBL/GenBank/DDBJ databases">
        <authorList>
            <person name="Sears C."/>
            <person name="Carroll K."/>
            <person name="Sack B.R."/>
            <person name="Qadri F."/>
            <person name="Myers L.L."/>
            <person name="Chung G.-T."/>
            <person name="Escheverria P."/>
            <person name="Fraser C.M."/>
            <person name="Sadzewicz L."/>
            <person name="Shefchek K.A."/>
            <person name="Tallon L."/>
            <person name="Das S.P."/>
            <person name="Daugherty S."/>
            <person name="Mongodin E.F."/>
        </authorList>
    </citation>
    <scope>NUCLEOTIDE SEQUENCE [LARGE SCALE GENOMIC DNA]</scope>
    <source>
        <strain evidence="3 4">2-F-2 #4</strain>
    </source>
</reference>
<accession>A0A016BYW8</accession>
<feature type="domain" description="Transposase IS66 central" evidence="2">
    <location>
        <begin position="222"/>
        <end position="510"/>
    </location>
</feature>
<feature type="region of interest" description="Disordered" evidence="1">
    <location>
        <begin position="112"/>
        <end position="153"/>
    </location>
</feature>
<dbReference type="PATRIC" id="fig|1339280.3.peg.1053"/>
<evidence type="ECO:0000313" key="4">
    <source>
        <dbReference type="Proteomes" id="UP000022272"/>
    </source>
</evidence>
<feature type="compositionally biased region" description="Basic and acidic residues" evidence="1">
    <location>
        <begin position="131"/>
        <end position="145"/>
    </location>
</feature>
<dbReference type="EMBL" id="JGDM01000020">
    <property type="protein sequence ID" value="EXZ45731.1"/>
    <property type="molecule type" value="Genomic_DNA"/>
</dbReference>
<gene>
    <name evidence="3" type="ORF">M076_1086</name>
</gene>
<dbReference type="AlphaFoldDB" id="A0A016BYW8"/>
<name>A0A016BYW8_BACFG</name>
<evidence type="ECO:0000313" key="3">
    <source>
        <dbReference type="EMBL" id="EXZ45731.1"/>
    </source>
</evidence>
<dbReference type="PANTHER" id="PTHR33678:SF2">
    <property type="match status" value="1"/>
</dbReference>
<evidence type="ECO:0000259" key="2">
    <source>
        <dbReference type="Pfam" id="PF03050"/>
    </source>
</evidence>
<dbReference type="Proteomes" id="UP000022272">
    <property type="component" value="Unassembled WGS sequence"/>
</dbReference>
<proteinExistence type="predicted"/>
<dbReference type="InterPro" id="IPR052344">
    <property type="entry name" value="Transposase-related"/>
</dbReference>